<protein>
    <submittedName>
        <fullName evidence="1">Uncharacterized protein</fullName>
    </submittedName>
</protein>
<dbReference type="RefSeq" id="WP_138130417.1">
    <property type="nucleotide sequence ID" value="NZ_VBWO01000004.1"/>
</dbReference>
<accession>A0A5R8LS12</accession>
<gene>
    <name evidence="1" type="ORF">FEI15_05220</name>
</gene>
<organism evidence="1 2">
    <name type="scientific">Lacticaseibacillus zeae</name>
    <name type="common">Lactobacillus zeae</name>
    <dbReference type="NCBI Taxonomy" id="57037"/>
    <lineage>
        <taxon>Bacteria</taxon>
        <taxon>Bacillati</taxon>
        <taxon>Bacillota</taxon>
        <taxon>Bacilli</taxon>
        <taxon>Lactobacillales</taxon>
        <taxon>Lactobacillaceae</taxon>
        <taxon>Lacticaseibacillus</taxon>
    </lineage>
</organism>
<name>A0A5R8LS12_LACZE</name>
<sequence>MEQQSMIRTTRLDYKINMMQLQADFKFLVVKIIDRSAFKDYNKLLASWSPEAVTSIRGRYKKGVYLMMFRQLPAIPTVAGLELHEILLEDMVKFKIYPNHLLQLLLNQQSANEKSLLEPCKTPELLISGQEWYREFRDMRQQYYALKLKVNWQQDLEMSVQTFTQVTEFQWDKQIYQFNEKRGRFQLCYRPSPGIYFVQGNHTANRNYIDFLSLRDLSSFFRCKVGVTQLVLDNLNLHAEKYLLRPVTFHKSLVEHSSRLKLSKRETIWQQLAGFSLNIYAQVNDRLSQELADQLSDHLTRSQLVRKNNIHVVRSQKIQSGFNIQVIRDVRDRAAEDGYEVAKNDQIVQHLTVENFGHYQEGDKEITWNPKGSGKHLDPARDVAIVKLIQELCIKRDLANGKLKTVEPKLASLTQPLEFYYFAFLKKSFDPEVMVIKLAFTPEMELRFSKKKVRLNALTSDDEYTQVCKRVFDSLARPNFQSAWNSVDCVVRTGNKQLLIQRLNRTIMPDGKQIRKQLELNRPDKTLWRDKVVEELGKLRPMVSGDSDYVAAYEQLQALVTGMRPSFPLKDLDEAARKAGLNPKRRDMRQVNQFLTENATFTLKTTLQRELPDSPLAGMKWIGLTRIEEGEGHFNTFYFVGSDKSLKPVVNRAVTLRRLLPLAGDAGIIDELFPKLAAMMSVEFVRSGQYTVVPYPVKYLREYWYSILRQHPEYR</sequence>
<dbReference type="AlphaFoldDB" id="A0A5R8LS12"/>
<reference evidence="1 2" key="1">
    <citation type="submission" date="2019-05" db="EMBL/GenBank/DDBJ databases">
        <title>Genome-based reclassification of Lactobacillus casei as Lactobacillus casei subsp. casei. subsp.nov., description of Lactobacillus casei subsp. zeae subsp. nov., and emended description of Lactobacillus casei.</title>
        <authorList>
            <person name="Huang C.-H."/>
        </authorList>
    </citation>
    <scope>NUCLEOTIDE SEQUENCE [LARGE SCALE GENOMIC DNA]</scope>
    <source>
        <strain evidence="1 2">CRBIP24.44</strain>
    </source>
</reference>
<dbReference type="Proteomes" id="UP000309885">
    <property type="component" value="Unassembled WGS sequence"/>
</dbReference>
<evidence type="ECO:0000313" key="2">
    <source>
        <dbReference type="Proteomes" id="UP000309885"/>
    </source>
</evidence>
<proteinExistence type="predicted"/>
<dbReference type="EMBL" id="VBWO01000004">
    <property type="protein sequence ID" value="TLF40034.1"/>
    <property type="molecule type" value="Genomic_DNA"/>
</dbReference>
<evidence type="ECO:0000313" key="1">
    <source>
        <dbReference type="EMBL" id="TLF40034.1"/>
    </source>
</evidence>
<comment type="caution">
    <text evidence="1">The sequence shown here is derived from an EMBL/GenBank/DDBJ whole genome shotgun (WGS) entry which is preliminary data.</text>
</comment>